<feature type="domain" description="AB hydrolase-1" evidence="2">
    <location>
        <begin position="58"/>
        <end position="298"/>
    </location>
</feature>
<protein>
    <submittedName>
        <fullName evidence="3">Alpha/beta hydrolase</fullName>
    </submittedName>
</protein>
<keyword evidence="1" id="KW-1133">Transmembrane helix</keyword>
<dbReference type="InterPro" id="IPR050471">
    <property type="entry name" value="AB_hydrolase"/>
</dbReference>
<keyword evidence="3" id="KW-0378">Hydrolase</keyword>
<sequence length="316" mass="34325">MLGKILRWIAVGLIVAVVFVSAAYLWDMNRAYERIQGKSTVIPSPYGDIEYTQGGSGPPVLVIHGSGGGYDQGELVVEAVLGDQFHWIAPSRFGYLRSTFNEGATFDDQADAYAYLLDQLGVEKAAVVAISHGGPSALLLAVLHPERVSSLTLISAGVASCAAPDQAQAHRQGEMLVTIYRYDPLYWTITNLFKKQFMELMGADETVIAELSPRQREMAEEIIDYMNPASPRAAGAAFDNKAAMPNERIATITAPTLIVHATDDTLQLYHNAQFAAATIPGATLVSFDRGGHLLMIVEQSTIRTAVQKQILDHMSE</sequence>
<keyword evidence="4" id="KW-1185">Reference proteome</keyword>
<dbReference type="Pfam" id="PF00561">
    <property type="entry name" value="Abhydrolase_1"/>
    <property type="match status" value="1"/>
</dbReference>
<evidence type="ECO:0000313" key="4">
    <source>
        <dbReference type="Proteomes" id="UP001215956"/>
    </source>
</evidence>
<gene>
    <name evidence="3" type="ORF">P0O24_02670</name>
</gene>
<dbReference type="InterPro" id="IPR000073">
    <property type="entry name" value="AB_hydrolase_1"/>
</dbReference>
<dbReference type="Proteomes" id="UP001215956">
    <property type="component" value="Unassembled WGS sequence"/>
</dbReference>
<dbReference type="SUPFAM" id="SSF53474">
    <property type="entry name" value="alpha/beta-Hydrolases"/>
    <property type="match status" value="1"/>
</dbReference>
<dbReference type="GO" id="GO:0016787">
    <property type="term" value="F:hydrolase activity"/>
    <property type="evidence" value="ECO:0007669"/>
    <property type="project" value="UniProtKB-KW"/>
</dbReference>
<dbReference type="PANTHER" id="PTHR43433:SF5">
    <property type="entry name" value="AB HYDROLASE-1 DOMAIN-CONTAINING PROTEIN"/>
    <property type="match status" value="1"/>
</dbReference>
<name>A0ABT5XCP6_9EURY</name>
<organism evidence="3 4">
    <name type="scientific">Candidatus Methanocrinis alkalitolerans</name>
    <dbReference type="NCBI Taxonomy" id="3033395"/>
    <lineage>
        <taxon>Archaea</taxon>
        <taxon>Methanobacteriati</taxon>
        <taxon>Methanobacteriota</taxon>
        <taxon>Stenosarchaea group</taxon>
        <taxon>Methanomicrobia</taxon>
        <taxon>Methanotrichales</taxon>
        <taxon>Methanotrichaceae</taxon>
        <taxon>Methanocrinis</taxon>
    </lineage>
</organism>
<feature type="transmembrane region" description="Helical" evidence="1">
    <location>
        <begin position="6"/>
        <end position="26"/>
    </location>
</feature>
<reference evidence="3 4" key="1">
    <citation type="submission" date="2023-03" db="EMBL/GenBank/DDBJ databases">
        <title>Whole genome sequencing of Methanotrichaceae archaeon M04Ac.</title>
        <authorList>
            <person name="Khomyakova M.A."/>
            <person name="Merkel A.Y."/>
            <person name="Slobodkin A.I."/>
        </authorList>
    </citation>
    <scope>NUCLEOTIDE SEQUENCE [LARGE SCALE GENOMIC DNA]</scope>
    <source>
        <strain evidence="3 4">M04Ac</strain>
    </source>
</reference>
<accession>A0ABT5XCP6</accession>
<dbReference type="PANTHER" id="PTHR43433">
    <property type="entry name" value="HYDROLASE, ALPHA/BETA FOLD FAMILY PROTEIN"/>
    <property type="match status" value="1"/>
</dbReference>
<keyword evidence="1" id="KW-0812">Transmembrane</keyword>
<evidence type="ECO:0000313" key="3">
    <source>
        <dbReference type="EMBL" id="MDF0592485.1"/>
    </source>
</evidence>
<dbReference type="InterPro" id="IPR029058">
    <property type="entry name" value="AB_hydrolase_fold"/>
</dbReference>
<dbReference type="RefSeq" id="WP_316968195.1">
    <property type="nucleotide sequence ID" value="NZ_JARFPL010000006.1"/>
</dbReference>
<proteinExistence type="predicted"/>
<dbReference type="Gene3D" id="3.40.50.1820">
    <property type="entry name" value="alpha/beta hydrolase"/>
    <property type="match status" value="1"/>
</dbReference>
<keyword evidence="1" id="KW-0472">Membrane</keyword>
<dbReference type="EMBL" id="JARFPL010000006">
    <property type="protein sequence ID" value="MDF0592485.1"/>
    <property type="molecule type" value="Genomic_DNA"/>
</dbReference>
<evidence type="ECO:0000256" key="1">
    <source>
        <dbReference type="SAM" id="Phobius"/>
    </source>
</evidence>
<evidence type="ECO:0000259" key="2">
    <source>
        <dbReference type="Pfam" id="PF00561"/>
    </source>
</evidence>
<comment type="caution">
    <text evidence="3">The sequence shown here is derived from an EMBL/GenBank/DDBJ whole genome shotgun (WGS) entry which is preliminary data.</text>
</comment>